<evidence type="ECO:0000313" key="1">
    <source>
        <dbReference type="EMBL" id="AJP49204.1"/>
    </source>
</evidence>
<dbReference type="RefSeq" id="WP_202635324.1">
    <property type="nucleotide sequence ID" value="NZ_CP010554.1"/>
</dbReference>
<dbReference type="HOGENOM" id="CLU_2071246_0_0_4"/>
<dbReference type="STRING" id="1565605.PG1C_13740"/>
<dbReference type="Proteomes" id="UP000061603">
    <property type="component" value="Chromosome"/>
</dbReference>
<name>A0A0C5JBT4_9PROT</name>
<sequence>MATHEQNEFFAHFADSAALCRLAKYFSVLGGLNADCRLCDTQSPRATTICRGCTAADLIRDIGGILLLVPSGDLRHKRLYSTGKFGLQWDLGGDLAPAQALQIAWSGLLTLQVARSFD</sequence>
<reference evidence="1 2" key="1">
    <citation type="journal article" date="2015" name="Genome Announc.">
        <title>Complete Genome Sequence of a Novel Bacterium within the Family Rhodocyclaceae That Degrades Polycyclic Aromatic Hydrocarbons.</title>
        <authorList>
            <person name="Singleton D.R."/>
            <person name="Dickey A.N."/>
            <person name="Scholl E.H."/>
            <person name="Wright F.A."/>
            <person name="Aitken M.D."/>
        </authorList>
    </citation>
    <scope>NUCLEOTIDE SEQUENCE [LARGE SCALE GENOMIC DNA]</scope>
    <source>
        <strain evidence="2">PG1-Ca6</strain>
    </source>
</reference>
<organism evidence="1 2">
    <name type="scientific">Rugosibacter aromaticivorans</name>
    <dbReference type="NCBI Taxonomy" id="1565605"/>
    <lineage>
        <taxon>Bacteria</taxon>
        <taxon>Pseudomonadati</taxon>
        <taxon>Pseudomonadota</taxon>
        <taxon>Betaproteobacteria</taxon>
        <taxon>Nitrosomonadales</taxon>
        <taxon>Sterolibacteriaceae</taxon>
        <taxon>Rugosibacter</taxon>
    </lineage>
</organism>
<evidence type="ECO:0000313" key="2">
    <source>
        <dbReference type="Proteomes" id="UP000061603"/>
    </source>
</evidence>
<dbReference type="AlphaFoldDB" id="A0A0C5JBT4"/>
<protein>
    <submittedName>
        <fullName evidence="1">Uncharacterized protein</fullName>
    </submittedName>
</protein>
<gene>
    <name evidence="1" type="ORF">PG1C_13740</name>
</gene>
<dbReference type="KEGG" id="rbu:PG1C_13740"/>
<accession>A0A0C5JBT4</accession>
<dbReference type="EMBL" id="CP010554">
    <property type="protein sequence ID" value="AJP49204.1"/>
    <property type="molecule type" value="Genomic_DNA"/>
</dbReference>
<keyword evidence="2" id="KW-1185">Reference proteome</keyword>
<proteinExistence type="predicted"/>